<dbReference type="HOGENOM" id="CLU_990778_0_0_1"/>
<dbReference type="OrthoDB" id="5131270at2759"/>
<evidence type="ECO:0000313" key="2">
    <source>
        <dbReference type="EMBL" id="KIM94292.1"/>
    </source>
</evidence>
<dbReference type="InParanoid" id="A0A0C3CX69"/>
<accession>A0A0C3CX69</accession>
<keyword evidence="1" id="KW-0732">Signal</keyword>
<evidence type="ECO:0000313" key="3">
    <source>
        <dbReference type="Proteomes" id="UP000054321"/>
    </source>
</evidence>
<reference evidence="3" key="2">
    <citation type="submission" date="2015-01" db="EMBL/GenBank/DDBJ databases">
        <title>Evolutionary Origins and Diversification of the Mycorrhizal Mutualists.</title>
        <authorList>
            <consortium name="DOE Joint Genome Institute"/>
            <consortium name="Mycorrhizal Genomics Consortium"/>
            <person name="Kohler A."/>
            <person name="Kuo A."/>
            <person name="Nagy L.G."/>
            <person name="Floudas D."/>
            <person name="Copeland A."/>
            <person name="Barry K.W."/>
            <person name="Cichocki N."/>
            <person name="Veneault-Fourrey C."/>
            <person name="LaButti K."/>
            <person name="Lindquist E.A."/>
            <person name="Lipzen A."/>
            <person name="Lundell T."/>
            <person name="Morin E."/>
            <person name="Murat C."/>
            <person name="Riley R."/>
            <person name="Ohm R."/>
            <person name="Sun H."/>
            <person name="Tunlid A."/>
            <person name="Henrissat B."/>
            <person name="Grigoriev I.V."/>
            <person name="Hibbett D.S."/>
            <person name="Martin F."/>
        </authorList>
    </citation>
    <scope>NUCLEOTIDE SEQUENCE [LARGE SCALE GENOMIC DNA]</scope>
    <source>
        <strain evidence="3">Zn</strain>
    </source>
</reference>
<feature type="signal peptide" evidence="1">
    <location>
        <begin position="1"/>
        <end position="18"/>
    </location>
</feature>
<gene>
    <name evidence="2" type="ORF">OIDMADRAFT_184384</name>
</gene>
<dbReference type="AlphaFoldDB" id="A0A0C3CX69"/>
<evidence type="ECO:0008006" key="4">
    <source>
        <dbReference type="Google" id="ProtNLM"/>
    </source>
</evidence>
<dbReference type="EMBL" id="KN832890">
    <property type="protein sequence ID" value="KIM94292.1"/>
    <property type="molecule type" value="Genomic_DNA"/>
</dbReference>
<protein>
    <recommendedName>
        <fullName evidence="4">Glycoside hydrolase family 16 protein</fullName>
    </recommendedName>
</protein>
<organism evidence="2 3">
    <name type="scientific">Oidiodendron maius (strain Zn)</name>
    <dbReference type="NCBI Taxonomy" id="913774"/>
    <lineage>
        <taxon>Eukaryota</taxon>
        <taxon>Fungi</taxon>
        <taxon>Dikarya</taxon>
        <taxon>Ascomycota</taxon>
        <taxon>Pezizomycotina</taxon>
        <taxon>Leotiomycetes</taxon>
        <taxon>Leotiomycetes incertae sedis</taxon>
        <taxon>Myxotrichaceae</taxon>
        <taxon>Oidiodendron</taxon>
    </lineage>
</organism>
<reference evidence="2 3" key="1">
    <citation type="submission" date="2014-04" db="EMBL/GenBank/DDBJ databases">
        <authorList>
            <consortium name="DOE Joint Genome Institute"/>
            <person name="Kuo A."/>
            <person name="Martino E."/>
            <person name="Perotto S."/>
            <person name="Kohler A."/>
            <person name="Nagy L.G."/>
            <person name="Floudas D."/>
            <person name="Copeland A."/>
            <person name="Barry K.W."/>
            <person name="Cichocki N."/>
            <person name="Veneault-Fourrey C."/>
            <person name="LaButti K."/>
            <person name="Lindquist E.A."/>
            <person name="Lipzen A."/>
            <person name="Lundell T."/>
            <person name="Morin E."/>
            <person name="Murat C."/>
            <person name="Sun H."/>
            <person name="Tunlid A."/>
            <person name="Henrissat B."/>
            <person name="Grigoriev I.V."/>
            <person name="Hibbett D.S."/>
            <person name="Martin F."/>
            <person name="Nordberg H.P."/>
            <person name="Cantor M.N."/>
            <person name="Hua S.X."/>
        </authorList>
    </citation>
    <scope>NUCLEOTIDE SEQUENCE [LARGE SCALE GENOMIC DNA]</scope>
    <source>
        <strain evidence="2 3">Zn</strain>
    </source>
</reference>
<keyword evidence="3" id="KW-1185">Reference proteome</keyword>
<sequence length="281" mass="31001">MFSTVAALALILATPCTSWTTSAYMNLVSPPRWTTDIGDAYMIKAGVIQPGYSNHLGSCLNKPTPLNVTRHPFPISGGSLVFSFVNDTASPNPDPTDEKFMIDMYFTDDKVNYSPDYFFRWGGLVRRMKYWQGFETGWSCSVGFNMTSLLRQPANESAVQLLEGMNLTIALLVSVGRGPYRGDPNWAGNTWEEVDQCAYVTLTSNTSSADRTLRPRDENQDMCNRVNLDYFGTPTTTTSVLPTASRSAATKKMIRGRDSANLLVGVTFILAVVSNGFGQQF</sequence>
<evidence type="ECO:0000256" key="1">
    <source>
        <dbReference type="SAM" id="SignalP"/>
    </source>
</evidence>
<feature type="chain" id="PRO_5002162827" description="Glycoside hydrolase family 16 protein" evidence="1">
    <location>
        <begin position="19"/>
        <end position="281"/>
    </location>
</feature>
<name>A0A0C3CX69_OIDMZ</name>
<dbReference type="Proteomes" id="UP000054321">
    <property type="component" value="Unassembled WGS sequence"/>
</dbReference>
<proteinExistence type="predicted"/>